<dbReference type="InterPro" id="IPR000477">
    <property type="entry name" value="RT_dom"/>
</dbReference>
<dbReference type="Proteomes" id="UP000225706">
    <property type="component" value="Unassembled WGS sequence"/>
</dbReference>
<dbReference type="PANTHER" id="PTHR33050:SF7">
    <property type="entry name" value="RIBONUCLEASE H"/>
    <property type="match status" value="1"/>
</dbReference>
<accession>A0A2B4SVK7</accession>
<keyword evidence="6" id="KW-1185">Reference proteome</keyword>
<evidence type="ECO:0000313" key="5">
    <source>
        <dbReference type="EMBL" id="PFX32572.1"/>
    </source>
</evidence>
<dbReference type="InterPro" id="IPR001254">
    <property type="entry name" value="Trypsin_dom"/>
</dbReference>
<proteinExistence type="inferred from homology"/>
<dbReference type="GO" id="GO:0006508">
    <property type="term" value="P:proteolysis"/>
    <property type="evidence" value="ECO:0007669"/>
    <property type="project" value="InterPro"/>
</dbReference>
<comment type="similarity">
    <text evidence="2">Belongs to the peptidase S1 family. CLIP subfamily.</text>
</comment>
<dbReference type="Gene3D" id="3.10.10.10">
    <property type="entry name" value="HIV Type 1 Reverse Transcriptase, subunit A, domain 1"/>
    <property type="match status" value="1"/>
</dbReference>
<evidence type="ECO:0000256" key="1">
    <source>
        <dbReference type="ARBA" id="ARBA00023157"/>
    </source>
</evidence>
<dbReference type="GO" id="GO:0009307">
    <property type="term" value="P:DNA restriction-modification system"/>
    <property type="evidence" value="ECO:0007669"/>
    <property type="project" value="InterPro"/>
</dbReference>
<keyword evidence="1" id="KW-1015">Disulfide bond</keyword>
<dbReference type="Gene3D" id="3.30.70.270">
    <property type="match status" value="1"/>
</dbReference>
<feature type="compositionally biased region" description="Polar residues" evidence="3">
    <location>
        <begin position="864"/>
        <end position="876"/>
    </location>
</feature>
<dbReference type="GO" id="GO:0009007">
    <property type="term" value="F:site-specific DNA-methyltransferase (adenine-specific) activity"/>
    <property type="evidence" value="ECO:0007669"/>
    <property type="project" value="InterPro"/>
</dbReference>
<dbReference type="Pfam" id="PF00078">
    <property type="entry name" value="RVT_1"/>
    <property type="match status" value="1"/>
</dbReference>
<evidence type="ECO:0000313" key="6">
    <source>
        <dbReference type="Proteomes" id="UP000225706"/>
    </source>
</evidence>
<dbReference type="InterPro" id="IPR009003">
    <property type="entry name" value="Peptidase_S1_PA"/>
</dbReference>
<dbReference type="EMBL" id="LSMT01000021">
    <property type="protein sequence ID" value="PFX32572.1"/>
    <property type="molecule type" value="Genomic_DNA"/>
</dbReference>
<evidence type="ECO:0000256" key="3">
    <source>
        <dbReference type="SAM" id="MobiDB-lite"/>
    </source>
</evidence>
<dbReference type="InterPro" id="IPR043502">
    <property type="entry name" value="DNA/RNA_pol_sf"/>
</dbReference>
<organism evidence="5 6">
    <name type="scientific">Stylophora pistillata</name>
    <name type="common">Smooth cauliflower coral</name>
    <dbReference type="NCBI Taxonomy" id="50429"/>
    <lineage>
        <taxon>Eukaryota</taxon>
        <taxon>Metazoa</taxon>
        <taxon>Cnidaria</taxon>
        <taxon>Anthozoa</taxon>
        <taxon>Hexacorallia</taxon>
        <taxon>Scleractinia</taxon>
        <taxon>Astrocoeniina</taxon>
        <taxon>Pocilloporidae</taxon>
        <taxon>Stylophora</taxon>
    </lineage>
</organism>
<dbReference type="SUPFAM" id="SSF50494">
    <property type="entry name" value="Trypsin-like serine proteases"/>
    <property type="match status" value="1"/>
</dbReference>
<dbReference type="FunFam" id="2.40.10.10:FF:000002">
    <property type="entry name" value="Transmembrane protease serine"/>
    <property type="match status" value="1"/>
</dbReference>
<dbReference type="CDD" id="cd00190">
    <property type="entry name" value="Tryp_SPc"/>
    <property type="match status" value="1"/>
</dbReference>
<dbReference type="InterPro" id="IPR008593">
    <property type="entry name" value="Dam_MeTrfase"/>
</dbReference>
<dbReference type="CDD" id="cd09275">
    <property type="entry name" value="RNase_HI_RT_DIRS1"/>
    <property type="match status" value="1"/>
</dbReference>
<dbReference type="OrthoDB" id="5949962at2759"/>
<dbReference type="SMART" id="SM00020">
    <property type="entry name" value="Tryp_SPc"/>
    <property type="match status" value="1"/>
</dbReference>
<dbReference type="PROSITE" id="PS50240">
    <property type="entry name" value="TRYPSIN_DOM"/>
    <property type="match status" value="1"/>
</dbReference>
<name>A0A2B4SVK7_STYPI</name>
<dbReference type="InterPro" id="IPR043504">
    <property type="entry name" value="Peptidase_S1_PA_chymotrypsin"/>
</dbReference>
<dbReference type="GO" id="GO:0004252">
    <property type="term" value="F:serine-type endopeptidase activity"/>
    <property type="evidence" value="ECO:0007669"/>
    <property type="project" value="InterPro"/>
</dbReference>
<reference evidence="6" key="1">
    <citation type="journal article" date="2017" name="bioRxiv">
        <title>Comparative analysis of the genomes of Stylophora pistillata and Acropora digitifera provides evidence for extensive differences between species of corals.</title>
        <authorList>
            <person name="Voolstra C.R."/>
            <person name="Li Y."/>
            <person name="Liew Y.J."/>
            <person name="Baumgarten S."/>
            <person name="Zoccola D."/>
            <person name="Flot J.-F."/>
            <person name="Tambutte S."/>
            <person name="Allemand D."/>
            <person name="Aranda M."/>
        </authorList>
    </citation>
    <scope>NUCLEOTIDE SEQUENCE [LARGE SCALE GENOMIC DNA]</scope>
</reference>
<dbReference type="STRING" id="50429.A0A2B4SVK7"/>
<dbReference type="GO" id="GO:0003677">
    <property type="term" value="F:DNA binding"/>
    <property type="evidence" value="ECO:0007669"/>
    <property type="project" value="InterPro"/>
</dbReference>
<dbReference type="InterPro" id="IPR052055">
    <property type="entry name" value="Hepadnavirus_pol/RT"/>
</dbReference>
<protein>
    <submittedName>
        <fullName evidence="5">Testisin</fullName>
    </submittedName>
</protein>
<dbReference type="Gene3D" id="2.40.10.10">
    <property type="entry name" value="Trypsin-like serine proteases"/>
    <property type="match status" value="1"/>
</dbReference>
<dbReference type="SUPFAM" id="SSF56672">
    <property type="entry name" value="DNA/RNA polymerases"/>
    <property type="match status" value="1"/>
</dbReference>
<feature type="compositionally biased region" description="Basic and acidic residues" evidence="3">
    <location>
        <begin position="877"/>
        <end position="899"/>
    </location>
</feature>
<gene>
    <name evidence="5" type="primary">PRSS21</name>
    <name evidence="5" type="ORF">AWC38_SpisGene2609</name>
</gene>
<feature type="region of interest" description="Disordered" evidence="3">
    <location>
        <begin position="864"/>
        <end position="899"/>
    </location>
</feature>
<feature type="domain" description="Peptidase S1" evidence="4">
    <location>
        <begin position="1"/>
        <end position="179"/>
    </location>
</feature>
<comment type="caution">
    <text evidence="5">The sequence shown here is derived from an EMBL/GenBank/DDBJ whole genome shotgun (WGS) entry which is preliminary data.</text>
</comment>
<dbReference type="Pfam" id="PF05869">
    <property type="entry name" value="Dam"/>
    <property type="match status" value="1"/>
</dbReference>
<dbReference type="AlphaFoldDB" id="A0A2B4SVK7"/>
<dbReference type="Pfam" id="PF00089">
    <property type="entry name" value="Trypsin"/>
    <property type="match status" value="1"/>
</dbReference>
<dbReference type="PANTHER" id="PTHR33050">
    <property type="entry name" value="REVERSE TRANSCRIPTASE DOMAIN-CONTAINING PROTEIN"/>
    <property type="match status" value="1"/>
</dbReference>
<evidence type="ECO:0000259" key="4">
    <source>
        <dbReference type="PROSITE" id="PS50240"/>
    </source>
</evidence>
<sequence>MPEVIDKLIKRIRDAIPTQWSVIAGEHNLKVNGSLKRSLEISNIYLHPEYTSNAPTYEFPSDYDVGTICYVTGWGRLATNGPHPTMLLEAEVPLVSRELCNTPEIYNGIIHERALCAGSAEGGVGPCQFDSGGPLACQENGLWYLSGVVSWGVGCGEPNKFGVYSDMSVLTDWVKDVIATVYVQNHCYDDFNVKTTRSGVKGRLSATIEFWKSTLNAPEFVLDTIRRGYGLPFAEYPPSCFLANNRSAFQHSEFVTQAISELLAYGCIIEHSVPPFCVNPLSVAKGKKLRLVIDLRHVNSFLVRFKFKYEDLRSLSEVLEEGHWFFTRDLKSGYHHVDICLEHQRYLGFSWQFNSVPRYFTFVVLPFGLNSACFCFTKLLRPLVCRWRSMGHNSFTYLDDGLRSLPDKCSAAAAAIIQKKELDSSRLLLNEDKSHWHPMQVGEWLGFVINTITMSFHIPERKMEKLKSLLGSVTGDTSSSYRELARIAGSIISIALAVGPISRLLTRQMYLAIESRSAWDHALRFSPALLEELRFWYSNIDSFNGYSLRPPLDSSTVIFSDAIDVAFGGFSASLDGVMASGMFTSEDLGQSSTYRELKAIYYVLLSYAEKLQQKRVKVFTDNQGAARIVSVGSSKAHLQSVALSIFYFCFSNGIILEAQWIPRSQNERADLLSRFVDKDDWRVNPSVFRLLDAKWGPYTFDRFATYYNAQLPRFNSRFASPGCSGVNALAQDWSAENNWICPPVSLIVDSVRHLMSCFGRRTLIIPEWPCAHFWPFLREGSSRFSSYVAEVFVLPAVEDLRLEGPGQKQIYKSRPSIFRRCPKFRMLALRLDFRASNTRLISILAQSMHADQFDKKMVLVPSVKQTPKQPLGTSTRSSEDKDPEIAIIDKEPGASDSARKKNLRKLAGNSALNELKLTCGLQETIFYQC</sequence>
<evidence type="ECO:0000256" key="2">
    <source>
        <dbReference type="ARBA" id="ARBA00024195"/>
    </source>
</evidence>
<dbReference type="InterPro" id="IPR043128">
    <property type="entry name" value="Rev_trsase/Diguanyl_cyclase"/>
</dbReference>